<feature type="transmembrane region" description="Helical" evidence="1">
    <location>
        <begin position="36"/>
        <end position="54"/>
    </location>
</feature>
<dbReference type="AlphaFoldDB" id="A0A9D2DE94"/>
<accession>A0A9D2DE94</accession>
<sequence length="207" mass="22376">METKTNALDPQRSLELIADMVANSRRRLERHIGTPLLVWGSIITVTTLVVWGLLSATGNPLWNLLWLAIPVIGWPLDTLTRRRYDAEPTARTWFDGILSGLWRLFGGVAIGLGCIAIALPLLDITTPILPIVPLLILLLGFTNAATGLLLRNRPVLVIGILTAIPGAAGAFAIAGYDVLLLFAGIAVLNVIVPGWLLNRRARKGKQA</sequence>
<feature type="transmembrane region" description="Helical" evidence="1">
    <location>
        <begin position="179"/>
        <end position="197"/>
    </location>
</feature>
<dbReference type="EMBL" id="DXCC01000017">
    <property type="protein sequence ID" value="HIZ15386.1"/>
    <property type="molecule type" value="Genomic_DNA"/>
</dbReference>
<proteinExistence type="predicted"/>
<feature type="transmembrane region" description="Helical" evidence="1">
    <location>
        <begin position="101"/>
        <end position="122"/>
    </location>
</feature>
<feature type="transmembrane region" description="Helical" evidence="1">
    <location>
        <begin position="60"/>
        <end position="80"/>
    </location>
</feature>
<keyword evidence="1" id="KW-0472">Membrane</keyword>
<feature type="transmembrane region" description="Helical" evidence="1">
    <location>
        <begin position="155"/>
        <end position="173"/>
    </location>
</feature>
<evidence type="ECO:0000313" key="2">
    <source>
        <dbReference type="EMBL" id="HIZ15386.1"/>
    </source>
</evidence>
<keyword evidence="1" id="KW-1133">Transmembrane helix</keyword>
<evidence type="ECO:0000313" key="3">
    <source>
        <dbReference type="Proteomes" id="UP000824014"/>
    </source>
</evidence>
<keyword evidence="1" id="KW-0812">Transmembrane</keyword>
<reference evidence="2" key="1">
    <citation type="journal article" date="2021" name="PeerJ">
        <title>Extensive microbial diversity within the chicken gut microbiome revealed by metagenomics and culture.</title>
        <authorList>
            <person name="Gilroy R."/>
            <person name="Ravi A."/>
            <person name="Getino M."/>
            <person name="Pursley I."/>
            <person name="Horton D.L."/>
            <person name="Alikhan N.F."/>
            <person name="Baker D."/>
            <person name="Gharbi K."/>
            <person name="Hall N."/>
            <person name="Watson M."/>
            <person name="Adriaenssens E.M."/>
            <person name="Foster-Nyarko E."/>
            <person name="Jarju S."/>
            <person name="Secka A."/>
            <person name="Antonio M."/>
            <person name="Oren A."/>
            <person name="Chaudhuri R.R."/>
            <person name="La Ragione R."/>
            <person name="Hildebrand F."/>
            <person name="Pallen M.J."/>
        </authorList>
    </citation>
    <scope>NUCLEOTIDE SEQUENCE</scope>
    <source>
        <strain evidence="2">ChiHjej11B10-19426</strain>
    </source>
</reference>
<name>A0A9D2DE94_9BACT</name>
<evidence type="ECO:0000256" key="1">
    <source>
        <dbReference type="SAM" id="Phobius"/>
    </source>
</evidence>
<organism evidence="2 3">
    <name type="scientific">Candidatus Tidjanibacter faecipullorum</name>
    <dbReference type="NCBI Taxonomy" id="2838766"/>
    <lineage>
        <taxon>Bacteria</taxon>
        <taxon>Pseudomonadati</taxon>
        <taxon>Bacteroidota</taxon>
        <taxon>Bacteroidia</taxon>
        <taxon>Bacteroidales</taxon>
        <taxon>Rikenellaceae</taxon>
        <taxon>Tidjanibacter</taxon>
    </lineage>
</organism>
<dbReference type="Proteomes" id="UP000824014">
    <property type="component" value="Unassembled WGS sequence"/>
</dbReference>
<feature type="transmembrane region" description="Helical" evidence="1">
    <location>
        <begin position="128"/>
        <end position="150"/>
    </location>
</feature>
<reference evidence="2" key="2">
    <citation type="submission" date="2021-04" db="EMBL/GenBank/DDBJ databases">
        <authorList>
            <person name="Gilroy R."/>
        </authorList>
    </citation>
    <scope>NUCLEOTIDE SEQUENCE</scope>
    <source>
        <strain evidence="2">ChiHjej11B10-19426</strain>
    </source>
</reference>
<gene>
    <name evidence="2" type="ORF">H9816_05705</name>
</gene>
<protein>
    <submittedName>
        <fullName evidence="2">Uncharacterized protein</fullName>
    </submittedName>
</protein>
<comment type="caution">
    <text evidence="2">The sequence shown here is derived from an EMBL/GenBank/DDBJ whole genome shotgun (WGS) entry which is preliminary data.</text>
</comment>